<dbReference type="InterPro" id="IPR036388">
    <property type="entry name" value="WH-like_DNA-bd_sf"/>
</dbReference>
<dbReference type="KEGG" id="mvo:Mvol_1653"/>
<feature type="domain" description="DUF7343" evidence="3">
    <location>
        <begin position="435"/>
        <end position="493"/>
    </location>
</feature>
<dbReference type="EMBL" id="CP002057">
    <property type="protein sequence ID" value="ADI37308.1"/>
    <property type="molecule type" value="Genomic_DNA"/>
</dbReference>
<dbReference type="eggNOG" id="arCOG00391">
    <property type="taxonomic scope" value="Archaea"/>
</dbReference>
<evidence type="ECO:0000313" key="5">
    <source>
        <dbReference type="Proteomes" id="UP000007722"/>
    </source>
</evidence>
<dbReference type="Gene3D" id="1.10.10.10">
    <property type="entry name" value="Winged helix-like DNA-binding domain superfamily/Winged helix DNA-binding domain"/>
    <property type="match status" value="1"/>
</dbReference>
<dbReference type="HOGENOM" id="CLU_637154_0_0_2"/>
<feature type="coiled-coil region" evidence="1">
    <location>
        <begin position="297"/>
        <end position="418"/>
    </location>
</feature>
<evidence type="ECO:0000256" key="1">
    <source>
        <dbReference type="SAM" id="Coils"/>
    </source>
</evidence>
<keyword evidence="1" id="KW-0175">Coiled coil</keyword>
<dbReference type="OrthoDB" id="27885at2157"/>
<keyword evidence="2" id="KW-0472">Membrane</keyword>
<accession>D7DR31</accession>
<dbReference type="SUPFAM" id="SSF46785">
    <property type="entry name" value="Winged helix' DNA-binding domain"/>
    <property type="match status" value="1"/>
</dbReference>
<proteinExistence type="predicted"/>
<dbReference type="Pfam" id="PF24034">
    <property type="entry name" value="DUF7343"/>
    <property type="match status" value="1"/>
</dbReference>
<dbReference type="InterPro" id="IPR055767">
    <property type="entry name" value="DUF7343"/>
</dbReference>
<gene>
    <name evidence="4" type="ordered locus">Mvol_1653</name>
</gene>
<dbReference type="FunCoup" id="D7DR31">
    <property type="interactions" value="4"/>
</dbReference>
<dbReference type="InterPro" id="IPR036390">
    <property type="entry name" value="WH_DNA-bd_sf"/>
</dbReference>
<sequence length="506" mass="57805">MIMKKSFKKNLKAKAKTGNTVKIGLKNYNINVKSRLLFKVIILTALMAFCTISTVDGVRIQNYNVDCKINTSNVINETIVLKIYNNESENIDKIKFDIPQLFSNPSLSSENGIKSYGLSTSEGVTSLNIDFEEPLKPGATTTLTIGFIRDIDIDYQGKKFLTITVPAYDSKFTMNIALPQGASIVSPAEGILSISPRNYTIETDGKRIYIKWVKDLDADEKFFTSSVNYAILTPVNPPMDEINDNNNNEIINIYTISLSAIVGLLIAILIYLAYRLKIIRKKSIEDEELDEEKRDEINDLMKNLEISEINLKNCNKEIEKLEKLNSEQYSELKKLHEDLEAYKIKNVECNNTITNLENKLKFEKEINEKLSDAITERDAKIKALENYEELCEKHKKTIEKLDKELTSKKEHIDTLEVKIDEYSVGKAETLLNILTSEEKEIINIIKEHGTISQKEIVDITEYTKSKISRMISDLEQRGIVEKIKLGRLNKIKLSKKFEDTEDIDIN</sequence>
<feature type="transmembrane region" description="Helical" evidence="2">
    <location>
        <begin position="253"/>
        <end position="274"/>
    </location>
</feature>
<keyword evidence="2" id="KW-1133">Transmembrane helix</keyword>
<dbReference type="Proteomes" id="UP000007722">
    <property type="component" value="Chromosome"/>
</dbReference>
<evidence type="ECO:0000313" key="4">
    <source>
        <dbReference type="EMBL" id="ADI37308.1"/>
    </source>
</evidence>
<dbReference type="STRING" id="456320.Mvol_1653"/>
<feature type="transmembrane region" description="Helical" evidence="2">
    <location>
        <begin position="36"/>
        <end position="55"/>
    </location>
</feature>
<reference evidence="4 5" key="1">
    <citation type="submission" date="2010-05" db="EMBL/GenBank/DDBJ databases">
        <title>Complete sequence of Methanococcus voltae A3.</title>
        <authorList>
            <consortium name="US DOE Joint Genome Institute"/>
            <person name="Lucas S."/>
            <person name="Copeland A."/>
            <person name="Lapidus A."/>
            <person name="Cheng J.-F."/>
            <person name="Bruce D."/>
            <person name="Goodwin L."/>
            <person name="Pitluck S."/>
            <person name="Lowry S."/>
            <person name="Clum A."/>
            <person name="Land M."/>
            <person name="Hauser L."/>
            <person name="Kyrpides N."/>
            <person name="Mikhailova N."/>
            <person name="Whitman W.B."/>
            <person name="Woyke T."/>
        </authorList>
    </citation>
    <scope>NUCLEOTIDE SEQUENCE [LARGE SCALE GENOMIC DNA]</scope>
    <source>
        <strain evidence="5">ATCC BAA-1334 / A3</strain>
    </source>
</reference>
<protein>
    <submittedName>
        <fullName evidence="4">Transcriptional regulator, MarR family</fullName>
    </submittedName>
</protein>
<organism evidence="4 5">
    <name type="scientific">Methanococcus voltae (strain ATCC BAA-1334 / A3)</name>
    <dbReference type="NCBI Taxonomy" id="456320"/>
    <lineage>
        <taxon>Archaea</taxon>
        <taxon>Methanobacteriati</taxon>
        <taxon>Methanobacteriota</taxon>
        <taxon>Methanomada group</taxon>
        <taxon>Methanococci</taxon>
        <taxon>Methanococcales</taxon>
        <taxon>Methanococcaceae</taxon>
        <taxon>Methanococcus</taxon>
    </lineage>
</organism>
<dbReference type="AlphaFoldDB" id="D7DR31"/>
<keyword evidence="2" id="KW-0812">Transmembrane</keyword>
<keyword evidence="5" id="KW-1185">Reference proteome</keyword>
<evidence type="ECO:0000256" key="2">
    <source>
        <dbReference type="SAM" id="Phobius"/>
    </source>
</evidence>
<dbReference type="InParanoid" id="D7DR31"/>
<evidence type="ECO:0000259" key="3">
    <source>
        <dbReference type="Pfam" id="PF24034"/>
    </source>
</evidence>
<name>D7DR31_METV3</name>